<dbReference type="PANTHER" id="PTHR21366:SF14">
    <property type="entry name" value="GLYOXALASE DOMAIN-CONTAINING PROTEIN 5"/>
    <property type="match status" value="1"/>
</dbReference>
<evidence type="ECO:0000313" key="3">
    <source>
        <dbReference type="Proteomes" id="UP000064189"/>
    </source>
</evidence>
<dbReference type="EMBL" id="LNNH01000055">
    <property type="protein sequence ID" value="KWW11245.1"/>
    <property type="molecule type" value="Genomic_DNA"/>
</dbReference>
<dbReference type="PANTHER" id="PTHR21366">
    <property type="entry name" value="GLYOXALASE FAMILY PROTEIN"/>
    <property type="match status" value="1"/>
</dbReference>
<feature type="domain" description="VOC" evidence="1">
    <location>
        <begin position="8"/>
        <end position="118"/>
    </location>
</feature>
<reference evidence="2 3" key="1">
    <citation type="submission" date="2015-11" db="EMBL/GenBank/DDBJ databases">
        <title>Genome Sequence of Bacillus simplex strain VanAntwerpen2.</title>
        <authorList>
            <person name="Couger M.B."/>
        </authorList>
    </citation>
    <scope>NUCLEOTIDE SEQUENCE [LARGE SCALE GENOMIC DNA]</scope>
    <source>
        <strain evidence="2 3">VanAntwerpen02</strain>
    </source>
</reference>
<dbReference type="AlphaFoldDB" id="A0A109MSC4"/>
<accession>A0A109MSC4</accession>
<comment type="caution">
    <text evidence="2">The sequence shown here is derived from an EMBL/GenBank/DDBJ whole genome shotgun (WGS) entry which is preliminary data.</text>
</comment>
<dbReference type="Proteomes" id="UP000064189">
    <property type="component" value="Unassembled WGS sequence"/>
</dbReference>
<dbReference type="RefSeq" id="WP_061144189.1">
    <property type="nucleotide sequence ID" value="NZ_LNNH01000055.1"/>
</dbReference>
<dbReference type="PROSITE" id="PS51819">
    <property type="entry name" value="VOC"/>
    <property type="match status" value="2"/>
</dbReference>
<dbReference type="Gene3D" id="3.10.180.10">
    <property type="entry name" value="2,3-Dihydroxybiphenyl 1,2-Dioxygenase, domain 1"/>
    <property type="match status" value="2"/>
</dbReference>
<gene>
    <name evidence="2" type="ORF">AS888_01530</name>
</gene>
<proteinExistence type="predicted"/>
<dbReference type="SUPFAM" id="SSF54593">
    <property type="entry name" value="Glyoxalase/Bleomycin resistance protein/Dihydroxybiphenyl dioxygenase"/>
    <property type="match status" value="1"/>
</dbReference>
<dbReference type="InterPro" id="IPR037523">
    <property type="entry name" value="VOC_core"/>
</dbReference>
<sequence length="293" mass="33192">MTKIKVFRLAYADFMTKNPEDMINYYTNVMGYRVTEKTAGITYLSNGLDHHNIIITPAEKTAIRSYGYQLDGKLSLEEVQEQLQLQGIASKLRKGKPGIATLIELNDPAGNIIELFTDMEHSAVGYGSSGIVPLKLGHIAFYADNHKEVVQFYQESLGFWFTDQIGEDFCNFLTCNSDHHVLNIVASNETRMHHIAFQLKDASHQCNSSDVLAKHGRPILWGPSRHTAGHNIASYHHDPDGNIIELYTDLDVFIPELGMFEPRPWHKYLPLKPRVWEGLSSWGTEFEVDLAKV</sequence>
<keyword evidence="3" id="KW-1185">Reference proteome</keyword>
<name>A0A109MSC4_9BACI</name>
<dbReference type="Pfam" id="PF00903">
    <property type="entry name" value="Glyoxalase"/>
    <property type="match status" value="2"/>
</dbReference>
<feature type="domain" description="VOC" evidence="1">
    <location>
        <begin position="135"/>
        <end position="249"/>
    </location>
</feature>
<dbReference type="InterPro" id="IPR029068">
    <property type="entry name" value="Glyas_Bleomycin-R_OHBP_Dase"/>
</dbReference>
<dbReference type="InterPro" id="IPR004360">
    <property type="entry name" value="Glyas_Fos-R_dOase_dom"/>
</dbReference>
<evidence type="ECO:0000313" key="2">
    <source>
        <dbReference type="EMBL" id="KWW11245.1"/>
    </source>
</evidence>
<dbReference type="InterPro" id="IPR050383">
    <property type="entry name" value="GlyoxalaseI/FosfomycinResist"/>
</dbReference>
<protein>
    <recommendedName>
        <fullName evidence="1">VOC domain-containing protein</fullName>
    </recommendedName>
</protein>
<organism evidence="2 3">
    <name type="scientific">Peribacillus simplex</name>
    <dbReference type="NCBI Taxonomy" id="1478"/>
    <lineage>
        <taxon>Bacteria</taxon>
        <taxon>Bacillati</taxon>
        <taxon>Bacillota</taxon>
        <taxon>Bacilli</taxon>
        <taxon>Bacillales</taxon>
        <taxon>Bacillaceae</taxon>
        <taxon>Peribacillus</taxon>
    </lineage>
</organism>
<evidence type="ECO:0000259" key="1">
    <source>
        <dbReference type="PROSITE" id="PS51819"/>
    </source>
</evidence>